<evidence type="ECO:0000313" key="3">
    <source>
        <dbReference type="EMBL" id="KAK9288329.1"/>
    </source>
</evidence>
<dbReference type="Pfam" id="PF00646">
    <property type="entry name" value="F-box"/>
    <property type="match status" value="1"/>
</dbReference>
<dbReference type="PANTHER" id="PTHR44259:SF15">
    <property type="entry name" value="F-BOX PROTEIN KIB2-RELATED"/>
    <property type="match status" value="1"/>
</dbReference>
<accession>A0AAP0S1R1</accession>
<dbReference type="InterPro" id="IPR005174">
    <property type="entry name" value="KIB1-4_b-propeller"/>
</dbReference>
<protein>
    <recommendedName>
        <fullName evidence="5">F-box protein</fullName>
    </recommendedName>
</protein>
<dbReference type="AlphaFoldDB" id="A0AAP0S1R1"/>
<dbReference type="Proteomes" id="UP001415857">
    <property type="component" value="Unassembled WGS sequence"/>
</dbReference>
<evidence type="ECO:0000313" key="4">
    <source>
        <dbReference type="Proteomes" id="UP001415857"/>
    </source>
</evidence>
<proteinExistence type="predicted"/>
<dbReference type="InterPro" id="IPR001810">
    <property type="entry name" value="F-box_dom"/>
</dbReference>
<evidence type="ECO:0000259" key="1">
    <source>
        <dbReference type="Pfam" id="PF00646"/>
    </source>
</evidence>
<dbReference type="Gene3D" id="1.20.1280.50">
    <property type="match status" value="1"/>
</dbReference>
<name>A0AAP0S1R1_LIQFO</name>
<feature type="domain" description="F-box" evidence="1">
    <location>
        <begin position="19"/>
        <end position="53"/>
    </location>
</feature>
<feature type="domain" description="KIB1-4 beta-propeller" evidence="2">
    <location>
        <begin position="93"/>
        <end position="407"/>
    </location>
</feature>
<reference evidence="3 4" key="1">
    <citation type="journal article" date="2024" name="Plant J.">
        <title>Genome sequences and population genomics reveal climatic adaptation and genomic divergence between two closely related sweetgum species.</title>
        <authorList>
            <person name="Xu W.Q."/>
            <person name="Ren C.Q."/>
            <person name="Zhang X.Y."/>
            <person name="Comes H.P."/>
            <person name="Liu X.H."/>
            <person name="Li Y.G."/>
            <person name="Kettle C.J."/>
            <person name="Jalonen R."/>
            <person name="Gaisberger H."/>
            <person name="Ma Y.Z."/>
            <person name="Qiu Y.X."/>
        </authorList>
    </citation>
    <scope>NUCLEOTIDE SEQUENCE [LARGE SCALE GENOMIC DNA]</scope>
    <source>
        <strain evidence="3">Hangzhou</strain>
    </source>
</reference>
<dbReference type="PANTHER" id="PTHR44259">
    <property type="entry name" value="OS07G0183000 PROTEIN-RELATED"/>
    <property type="match status" value="1"/>
</dbReference>
<dbReference type="SUPFAM" id="SSF81383">
    <property type="entry name" value="F-box domain"/>
    <property type="match status" value="1"/>
</dbReference>
<dbReference type="Pfam" id="PF03478">
    <property type="entry name" value="Beta-prop_KIB1-4"/>
    <property type="match status" value="1"/>
</dbReference>
<sequence>MADHKYRRCTERRRHSPDLSQLHSDPLELIFKRLSLVDFHRFKAVCSSWNSIAQAYVSSSSSSSSAGSLHTPWLMLPPKQEKDGKPSAPIRRFFNLEETRVYELKDNDDDSMTEKELGASRCVGSSHGWLVYLDESTDLYLLNPFSKARIQLPALENLPSIVGVHRFVNGNGTRFAVDCSTGNDFESNWYSSISEFNIIAKAILSSNPFHCNSSNCRVVVLWCDKSKLAFCECGDRTWTDLDGKHQFYWDIIHHNDRLYALSGNGSVEVWDFHQSSSFPTRTMHAKPSYPLTPVKVRPSLSKGFFSSRCYLVESSGHLLLAVRFIGESNHPLICPYRTLQFHVFKLDFDLNKWVEVESLGDRCLFLGGNHSMSLSVGEFSSCKADSIYFTDDYWERMNAGHDIGVFNLGDKRIKPICQSGLEKMEPPPFWVVPNPW</sequence>
<evidence type="ECO:0000259" key="2">
    <source>
        <dbReference type="Pfam" id="PF03478"/>
    </source>
</evidence>
<gene>
    <name evidence="3" type="ORF">L1049_016780</name>
</gene>
<dbReference type="EMBL" id="JBBPBK010000003">
    <property type="protein sequence ID" value="KAK9288329.1"/>
    <property type="molecule type" value="Genomic_DNA"/>
</dbReference>
<comment type="caution">
    <text evidence="3">The sequence shown here is derived from an EMBL/GenBank/DDBJ whole genome shotgun (WGS) entry which is preliminary data.</text>
</comment>
<keyword evidence="4" id="KW-1185">Reference proteome</keyword>
<dbReference type="InterPro" id="IPR050942">
    <property type="entry name" value="F-box_BR-signaling"/>
</dbReference>
<dbReference type="InterPro" id="IPR036047">
    <property type="entry name" value="F-box-like_dom_sf"/>
</dbReference>
<organism evidence="3 4">
    <name type="scientific">Liquidambar formosana</name>
    <name type="common">Formosan gum</name>
    <dbReference type="NCBI Taxonomy" id="63359"/>
    <lineage>
        <taxon>Eukaryota</taxon>
        <taxon>Viridiplantae</taxon>
        <taxon>Streptophyta</taxon>
        <taxon>Embryophyta</taxon>
        <taxon>Tracheophyta</taxon>
        <taxon>Spermatophyta</taxon>
        <taxon>Magnoliopsida</taxon>
        <taxon>eudicotyledons</taxon>
        <taxon>Gunneridae</taxon>
        <taxon>Pentapetalae</taxon>
        <taxon>Saxifragales</taxon>
        <taxon>Altingiaceae</taxon>
        <taxon>Liquidambar</taxon>
    </lineage>
</organism>
<evidence type="ECO:0008006" key="5">
    <source>
        <dbReference type="Google" id="ProtNLM"/>
    </source>
</evidence>